<evidence type="ECO:0000313" key="1">
    <source>
        <dbReference type="EMBL" id="MPM97059.1"/>
    </source>
</evidence>
<dbReference type="AlphaFoldDB" id="A0A645E697"/>
<proteinExistence type="predicted"/>
<accession>A0A645E697</accession>
<organism evidence="1">
    <name type="scientific">bioreactor metagenome</name>
    <dbReference type="NCBI Taxonomy" id="1076179"/>
    <lineage>
        <taxon>unclassified sequences</taxon>
        <taxon>metagenomes</taxon>
        <taxon>ecological metagenomes</taxon>
    </lineage>
</organism>
<name>A0A645E697_9ZZZZ</name>
<protein>
    <submittedName>
        <fullName evidence="1">Uncharacterized protein</fullName>
    </submittedName>
</protein>
<reference evidence="1" key="1">
    <citation type="submission" date="2019-08" db="EMBL/GenBank/DDBJ databases">
        <authorList>
            <person name="Kucharzyk K."/>
            <person name="Murdoch R.W."/>
            <person name="Higgins S."/>
            <person name="Loffler F."/>
        </authorList>
    </citation>
    <scope>NUCLEOTIDE SEQUENCE</scope>
</reference>
<gene>
    <name evidence="1" type="ORF">SDC9_144232</name>
</gene>
<sequence length="277" mass="31746">MLARKPRQLLHAVQILERVAKGLTALRVQHLLHRDLLPRLVAHGGQIVRRKVVFLPVFGHQGVDLPLGYGVHLLHQRAHRPGVYLPAKLRLRCHLVPLGNRHLAHVVAKTHHLEPPGERRARCRSHPVAQPEEHLLILPVARNHLARHAHPRRDIAVLPIPMRRLVQVHKVHVDLRVRYLAVVLRRNVAVRLLQIRKSVDPHLRRAERMAPRNHARAGCAVVRLADHVRDFLIRLHGRLVHQLVRQLAGGVHLPRHLLRARGDGLQHLRPIEKLTAD</sequence>
<dbReference type="EMBL" id="VSSQ01043384">
    <property type="protein sequence ID" value="MPM97059.1"/>
    <property type="molecule type" value="Genomic_DNA"/>
</dbReference>
<comment type="caution">
    <text evidence="1">The sequence shown here is derived from an EMBL/GenBank/DDBJ whole genome shotgun (WGS) entry which is preliminary data.</text>
</comment>